<gene>
    <name evidence="3" type="ORF">BOKJ2_LOCUS5291</name>
</gene>
<dbReference type="GO" id="GO:0006749">
    <property type="term" value="P:glutathione metabolic process"/>
    <property type="evidence" value="ECO:0007669"/>
    <property type="project" value="TreeGrafter"/>
</dbReference>
<evidence type="ECO:0000313" key="3">
    <source>
        <dbReference type="EMBL" id="CAD5213835.1"/>
    </source>
</evidence>
<organism evidence="3 4">
    <name type="scientific">Bursaphelenchus okinawaensis</name>
    <dbReference type="NCBI Taxonomy" id="465554"/>
    <lineage>
        <taxon>Eukaryota</taxon>
        <taxon>Metazoa</taxon>
        <taxon>Ecdysozoa</taxon>
        <taxon>Nematoda</taxon>
        <taxon>Chromadorea</taxon>
        <taxon>Rhabditida</taxon>
        <taxon>Tylenchina</taxon>
        <taxon>Tylenchomorpha</taxon>
        <taxon>Aphelenchoidea</taxon>
        <taxon>Aphelenchoididae</taxon>
        <taxon>Bursaphelenchus</taxon>
    </lineage>
</organism>
<dbReference type="Proteomes" id="UP000614601">
    <property type="component" value="Unassembled WGS sequence"/>
</dbReference>
<dbReference type="PROSITE" id="PS50404">
    <property type="entry name" value="GST_NTER"/>
    <property type="match status" value="1"/>
</dbReference>
<evidence type="ECO:0000259" key="1">
    <source>
        <dbReference type="PROSITE" id="PS50404"/>
    </source>
</evidence>
<dbReference type="InterPro" id="IPR040079">
    <property type="entry name" value="Glutathione_S-Trfase"/>
</dbReference>
<dbReference type="GO" id="GO:0004364">
    <property type="term" value="F:glutathione transferase activity"/>
    <property type="evidence" value="ECO:0007669"/>
    <property type="project" value="TreeGrafter"/>
</dbReference>
<comment type="caution">
    <text evidence="3">The sequence shown here is derived from an EMBL/GenBank/DDBJ whole genome shotgun (WGS) entry which is preliminary data.</text>
</comment>
<protein>
    <recommendedName>
        <fullName evidence="5">Glutathione S-transferase</fullName>
    </recommendedName>
</protein>
<dbReference type="EMBL" id="CAJFCW020000003">
    <property type="protein sequence ID" value="CAG9101646.1"/>
    <property type="molecule type" value="Genomic_DNA"/>
</dbReference>
<feature type="domain" description="GST C-terminal" evidence="2">
    <location>
        <begin position="94"/>
        <end position="222"/>
    </location>
</feature>
<dbReference type="InterPro" id="IPR004046">
    <property type="entry name" value="GST_C"/>
</dbReference>
<dbReference type="PANTHER" id="PTHR11571:SF256">
    <property type="entry name" value="GST C-TERMINAL DOMAIN-CONTAINING PROTEIN-RELATED"/>
    <property type="match status" value="1"/>
</dbReference>
<dbReference type="AlphaFoldDB" id="A0A811KDF5"/>
<dbReference type="CDD" id="cd03192">
    <property type="entry name" value="GST_C_Sigma_like"/>
    <property type="match status" value="1"/>
</dbReference>
<evidence type="ECO:0008006" key="5">
    <source>
        <dbReference type="Google" id="ProtNLM"/>
    </source>
</evidence>
<dbReference type="InterPro" id="IPR036282">
    <property type="entry name" value="Glutathione-S-Trfase_C_sf"/>
</dbReference>
<dbReference type="EMBL" id="CAJFDH010000003">
    <property type="protein sequence ID" value="CAD5213835.1"/>
    <property type="molecule type" value="Genomic_DNA"/>
</dbReference>
<dbReference type="SFLD" id="SFLDS00019">
    <property type="entry name" value="Glutathione_Transferase_(cytos"/>
    <property type="match status" value="1"/>
</dbReference>
<dbReference type="Proteomes" id="UP000783686">
    <property type="component" value="Unassembled WGS sequence"/>
</dbReference>
<dbReference type="InterPro" id="IPR004045">
    <property type="entry name" value="Glutathione_S-Trfase_N"/>
</dbReference>
<dbReference type="InterPro" id="IPR010987">
    <property type="entry name" value="Glutathione-S-Trfase_C-like"/>
</dbReference>
<proteinExistence type="predicted"/>
<dbReference type="InterPro" id="IPR036249">
    <property type="entry name" value="Thioredoxin-like_sf"/>
</dbReference>
<dbReference type="SUPFAM" id="SSF47616">
    <property type="entry name" value="GST C-terminal domain-like"/>
    <property type="match status" value="1"/>
</dbReference>
<dbReference type="Gene3D" id="3.40.30.10">
    <property type="entry name" value="Glutaredoxin"/>
    <property type="match status" value="1"/>
</dbReference>
<feature type="domain" description="GST N-terminal" evidence="1">
    <location>
        <begin position="14"/>
        <end position="92"/>
    </location>
</feature>
<keyword evidence="4" id="KW-1185">Reference proteome</keyword>
<sequence>MSHFVGIVNRRIHPEYRLIYLNLRGKGEAIRMFFKYHGIDFIDDKQDYNSYKNVKDTPPLPKMPRLIVNQTLEINYTNCILQYLADKHGLIPKKAEDKAIANVWGVRLNDYLNQMRPWFYCFLYEDLKGMLQERTETIYNTTILKDFAILLQRQLELNKTGWLVGHELSWVDFYAAHITDLCLTYGPKDSLCRFPTIIEHHDRIYDLPELQEYLKTRPKHDF</sequence>
<dbReference type="PROSITE" id="PS50405">
    <property type="entry name" value="GST_CTER"/>
    <property type="match status" value="1"/>
</dbReference>
<accession>A0A811KDF5</accession>
<reference evidence="3" key="1">
    <citation type="submission" date="2020-09" db="EMBL/GenBank/DDBJ databases">
        <authorList>
            <person name="Kikuchi T."/>
        </authorList>
    </citation>
    <scope>NUCLEOTIDE SEQUENCE</scope>
    <source>
        <strain evidence="3">SH1</strain>
    </source>
</reference>
<dbReference type="SUPFAM" id="SSF52833">
    <property type="entry name" value="Thioredoxin-like"/>
    <property type="match status" value="1"/>
</dbReference>
<dbReference type="CDD" id="cd03039">
    <property type="entry name" value="GST_N_Sigma_like"/>
    <property type="match status" value="1"/>
</dbReference>
<dbReference type="Pfam" id="PF14497">
    <property type="entry name" value="GST_C_3"/>
    <property type="match status" value="1"/>
</dbReference>
<evidence type="ECO:0000259" key="2">
    <source>
        <dbReference type="PROSITE" id="PS50405"/>
    </source>
</evidence>
<dbReference type="PANTHER" id="PTHR11571">
    <property type="entry name" value="GLUTATHIONE S-TRANSFERASE"/>
    <property type="match status" value="1"/>
</dbReference>
<dbReference type="InterPro" id="IPR050213">
    <property type="entry name" value="GST_superfamily"/>
</dbReference>
<dbReference type="Gene3D" id="1.20.1050.10">
    <property type="match status" value="1"/>
</dbReference>
<dbReference type="OrthoDB" id="414243at2759"/>
<name>A0A811KDF5_9BILA</name>
<evidence type="ECO:0000313" key="4">
    <source>
        <dbReference type="Proteomes" id="UP000614601"/>
    </source>
</evidence>